<gene>
    <name evidence="1" type="ORF">GSMUA_143490.1</name>
</gene>
<dbReference type="InParanoid" id="A0A804IY68"/>
<keyword evidence="3" id="KW-1185">Reference proteome</keyword>
<dbReference type="EMBL" id="HG996469">
    <property type="protein sequence ID" value="CAG1844554.1"/>
    <property type="molecule type" value="Genomic_DNA"/>
</dbReference>
<evidence type="ECO:0000313" key="3">
    <source>
        <dbReference type="Proteomes" id="UP000012960"/>
    </source>
</evidence>
<evidence type="ECO:0000313" key="2">
    <source>
        <dbReference type="EnsemblPlants" id="Ma04_p37500.1"/>
    </source>
</evidence>
<reference evidence="2" key="2">
    <citation type="submission" date="2021-05" db="UniProtKB">
        <authorList>
            <consortium name="EnsemblPlants"/>
        </authorList>
    </citation>
    <scope>IDENTIFICATION</scope>
    <source>
        <strain evidence="2">subsp. malaccensis</strain>
    </source>
</reference>
<accession>A0A804IY68</accession>
<evidence type="ECO:0000313" key="1">
    <source>
        <dbReference type="EMBL" id="CAG1844554.1"/>
    </source>
</evidence>
<name>A0A804IY68_MUSAM</name>
<sequence>MGFLVYFCGILCQRVMMMSQAVNLAKGVSSINYHGCTLR</sequence>
<reference evidence="1" key="1">
    <citation type="submission" date="2021-03" db="EMBL/GenBank/DDBJ databases">
        <authorList>
            <consortium name="Genoscope - CEA"/>
            <person name="William W."/>
        </authorList>
    </citation>
    <scope>NUCLEOTIDE SEQUENCE</scope>
    <source>
        <strain evidence="1">Doubled-haploid Pahang</strain>
    </source>
</reference>
<dbReference type="Gramene" id="Ma04_t37500.1">
    <property type="protein sequence ID" value="Ma04_p37500.1"/>
    <property type="gene ID" value="Ma04_g37500"/>
</dbReference>
<dbReference type="AlphaFoldDB" id="A0A804IY68"/>
<organism evidence="2 3">
    <name type="scientific">Musa acuminata subsp. malaccensis</name>
    <name type="common">Wild banana</name>
    <name type="synonym">Musa malaccensis</name>
    <dbReference type="NCBI Taxonomy" id="214687"/>
    <lineage>
        <taxon>Eukaryota</taxon>
        <taxon>Viridiplantae</taxon>
        <taxon>Streptophyta</taxon>
        <taxon>Embryophyta</taxon>
        <taxon>Tracheophyta</taxon>
        <taxon>Spermatophyta</taxon>
        <taxon>Magnoliopsida</taxon>
        <taxon>Liliopsida</taxon>
        <taxon>Zingiberales</taxon>
        <taxon>Musaceae</taxon>
        <taxon>Musa</taxon>
    </lineage>
</organism>
<proteinExistence type="predicted"/>
<dbReference type="EnsemblPlants" id="Ma04_t37500.1">
    <property type="protein sequence ID" value="Ma04_p37500.1"/>
    <property type="gene ID" value="Ma04_g37500"/>
</dbReference>
<dbReference type="Proteomes" id="UP000012960">
    <property type="component" value="Unplaced"/>
</dbReference>
<protein>
    <submittedName>
        <fullName evidence="1">(wild Malaysian banana) hypothetical protein</fullName>
    </submittedName>
</protein>